<evidence type="ECO:0000313" key="3">
    <source>
        <dbReference type="Proteomes" id="UP000277928"/>
    </source>
</evidence>
<keyword evidence="1" id="KW-0472">Membrane</keyword>
<name>A0A3P6TNU2_LITSI</name>
<sequence length="182" mass="20926">MEVFKRPGTLPHLDSDEMLKTAVEIDRRSLNEEVSHGSKSIFTSSSISPYKRSVSPDTMLQGVTSNTSISPMHSERTISFSSDHSSNLSFFGMKNIIVGRKSSDILVQYWWDLTPENIHTIVINYLYDSDNRWCNQCWTFLEKKLGISRLIAFYMLTGVFCFYILSGDLAKLIYYIMVYFIA</sequence>
<dbReference type="OrthoDB" id="5839085at2759"/>
<keyword evidence="1" id="KW-1133">Transmembrane helix</keyword>
<dbReference type="STRING" id="42156.A0A3P6TNU2"/>
<dbReference type="EMBL" id="UYRX01000653">
    <property type="protein sequence ID" value="VDK84993.1"/>
    <property type="molecule type" value="Genomic_DNA"/>
</dbReference>
<dbReference type="OMA" id="TIVINYL"/>
<accession>A0A3P6TNU2</accession>
<proteinExistence type="predicted"/>
<dbReference type="Proteomes" id="UP000277928">
    <property type="component" value="Unassembled WGS sequence"/>
</dbReference>
<evidence type="ECO:0000256" key="1">
    <source>
        <dbReference type="SAM" id="Phobius"/>
    </source>
</evidence>
<evidence type="ECO:0000313" key="2">
    <source>
        <dbReference type="EMBL" id="VDK84993.1"/>
    </source>
</evidence>
<keyword evidence="3" id="KW-1185">Reference proteome</keyword>
<protein>
    <submittedName>
        <fullName evidence="2">Uncharacterized protein</fullName>
    </submittedName>
</protein>
<reference evidence="2 3" key="1">
    <citation type="submission" date="2018-08" db="EMBL/GenBank/DDBJ databases">
        <authorList>
            <person name="Laetsch R D."/>
            <person name="Stevens L."/>
            <person name="Kumar S."/>
            <person name="Blaxter L. M."/>
        </authorList>
    </citation>
    <scope>NUCLEOTIDE SEQUENCE [LARGE SCALE GENOMIC DNA]</scope>
</reference>
<keyword evidence="1" id="KW-0812">Transmembrane</keyword>
<feature type="transmembrane region" description="Helical" evidence="1">
    <location>
        <begin position="151"/>
        <end position="177"/>
    </location>
</feature>
<dbReference type="AlphaFoldDB" id="A0A3P6TNU2"/>
<gene>
    <name evidence="2" type="ORF">NLS_LOCUS6908</name>
</gene>
<organism evidence="2 3">
    <name type="scientific">Litomosoides sigmodontis</name>
    <name type="common">Filarial nematode worm</name>
    <dbReference type="NCBI Taxonomy" id="42156"/>
    <lineage>
        <taxon>Eukaryota</taxon>
        <taxon>Metazoa</taxon>
        <taxon>Ecdysozoa</taxon>
        <taxon>Nematoda</taxon>
        <taxon>Chromadorea</taxon>
        <taxon>Rhabditida</taxon>
        <taxon>Spirurina</taxon>
        <taxon>Spiruromorpha</taxon>
        <taxon>Filarioidea</taxon>
        <taxon>Onchocercidae</taxon>
        <taxon>Litomosoides</taxon>
    </lineage>
</organism>